<dbReference type="GO" id="GO:0005737">
    <property type="term" value="C:cytoplasm"/>
    <property type="evidence" value="ECO:0007669"/>
    <property type="project" value="TreeGrafter"/>
</dbReference>
<comment type="catalytic activity">
    <reaction evidence="6">
        <text>L-methionine + H2O = methanethiol + 2-oxobutanoate + NH4(+)</text>
        <dbReference type="Rhea" id="RHEA:23800"/>
        <dbReference type="ChEBI" id="CHEBI:15377"/>
        <dbReference type="ChEBI" id="CHEBI:16007"/>
        <dbReference type="ChEBI" id="CHEBI:16763"/>
        <dbReference type="ChEBI" id="CHEBI:28938"/>
        <dbReference type="ChEBI" id="CHEBI:57844"/>
        <dbReference type="EC" id="4.4.1.11"/>
    </reaction>
    <physiologicalReaction direction="left-to-right" evidence="6">
        <dbReference type="Rhea" id="RHEA:23801"/>
    </physiologicalReaction>
</comment>
<dbReference type="Gene3D" id="3.40.640.10">
    <property type="entry name" value="Type I PLP-dependent aspartate aminotransferase-like (Major domain)"/>
    <property type="match status" value="1"/>
</dbReference>
<dbReference type="EMBL" id="CP009287">
    <property type="protein sequence ID" value="AIQ68015.1"/>
    <property type="molecule type" value="Genomic_DNA"/>
</dbReference>
<gene>
    <name evidence="9" type="ORF">PGRAT_10550</name>
</gene>
<dbReference type="GO" id="GO:0047982">
    <property type="term" value="F:homocysteine desulfhydrase activity"/>
    <property type="evidence" value="ECO:0007669"/>
    <property type="project" value="UniProtKB-EC"/>
</dbReference>
<feature type="modified residue" description="N6-(pyridoxal phosphate)lysine" evidence="7">
    <location>
        <position position="206"/>
    </location>
</feature>
<evidence type="ECO:0000313" key="10">
    <source>
        <dbReference type="Proteomes" id="UP000029500"/>
    </source>
</evidence>
<dbReference type="GO" id="GO:0019346">
    <property type="term" value="P:transsulfuration"/>
    <property type="evidence" value="ECO:0007669"/>
    <property type="project" value="InterPro"/>
</dbReference>
<dbReference type="Proteomes" id="UP000029500">
    <property type="component" value="Chromosome"/>
</dbReference>
<evidence type="ECO:0000256" key="7">
    <source>
        <dbReference type="PIRSR" id="PIRSR001434-2"/>
    </source>
</evidence>
<dbReference type="Pfam" id="PF01053">
    <property type="entry name" value="Cys_Met_Meta_PP"/>
    <property type="match status" value="1"/>
</dbReference>
<dbReference type="HOGENOM" id="CLU_018986_2_0_9"/>
<protein>
    <recommendedName>
        <fullName evidence="3">homocysteine desulfhydrase</fullName>
        <ecNumber evidence="3">4.4.1.2</ecNumber>
    </recommendedName>
    <alternativeName>
        <fullName evidence="4">Homocysteine desulfhydrase</fullName>
    </alternativeName>
</protein>
<dbReference type="PANTHER" id="PTHR11808">
    <property type="entry name" value="TRANS-SULFURATION ENZYME FAMILY MEMBER"/>
    <property type="match status" value="1"/>
</dbReference>
<dbReference type="EC" id="4.4.1.2" evidence="3"/>
<evidence type="ECO:0000256" key="8">
    <source>
        <dbReference type="RuleBase" id="RU362118"/>
    </source>
</evidence>
<evidence type="ECO:0000256" key="4">
    <source>
        <dbReference type="ARBA" id="ARBA00047199"/>
    </source>
</evidence>
<reference evidence="9 10" key="1">
    <citation type="submission" date="2014-08" db="EMBL/GenBank/DDBJ databases">
        <title>Comparative genomics of the Paenibacillus odorifer group.</title>
        <authorList>
            <person name="den Bakker H.C."/>
            <person name="Tsai Y.-C."/>
            <person name="Martin N."/>
            <person name="Korlach J."/>
            <person name="Wiedmann M."/>
        </authorList>
    </citation>
    <scope>NUCLEOTIDE SEQUENCE [LARGE SCALE GENOMIC DNA]</scope>
    <source>
        <strain evidence="9 10">DSM 15220</strain>
    </source>
</reference>
<keyword evidence="10" id="KW-1185">Reference proteome</keyword>
<evidence type="ECO:0000256" key="3">
    <source>
        <dbReference type="ARBA" id="ARBA00047175"/>
    </source>
</evidence>
<proteinExistence type="inferred from homology"/>
<keyword evidence="2 7" id="KW-0663">Pyridoxal phosphate</keyword>
<keyword evidence="9" id="KW-0456">Lyase</keyword>
<evidence type="ECO:0000256" key="5">
    <source>
        <dbReference type="ARBA" id="ARBA00048780"/>
    </source>
</evidence>
<comment type="catalytic activity">
    <reaction evidence="5">
        <text>L-homocysteine + H2O = 2-oxobutanoate + hydrogen sulfide + NH4(+) + H(+)</text>
        <dbReference type="Rhea" id="RHEA:14501"/>
        <dbReference type="ChEBI" id="CHEBI:15377"/>
        <dbReference type="ChEBI" id="CHEBI:15378"/>
        <dbReference type="ChEBI" id="CHEBI:16763"/>
        <dbReference type="ChEBI" id="CHEBI:28938"/>
        <dbReference type="ChEBI" id="CHEBI:29919"/>
        <dbReference type="ChEBI" id="CHEBI:58199"/>
        <dbReference type="EC" id="4.4.1.2"/>
    </reaction>
    <physiologicalReaction direction="left-to-right" evidence="5">
        <dbReference type="Rhea" id="RHEA:14502"/>
    </physiologicalReaction>
</comment>
<evidence type="ECO:0000313" key="9">
    <source>
        <dbReference type="EMBL" id="AIQ68015.1"/>
    </source>
</evidence>
<organism evidence="9 10">
    <name type="scientific">Paenibacillus graminis</name>
    <dbReference type="NCBI Taxonomy" id="189425"/>
    <lineage>
        <taxon>Bacteria</taxon>
        <taxon>Bacillati</taxon>
        <taxon>Bacillota</taxon>
        <taxon>Bacilli</taxon>
        <taxon>Bacillales</taxon>
        <taxon>Paenibacillaceae</taxon>
        <taxon>Paenibacillus</taxon>
    </lineage>
</organism>
<dbReference type="GO" id="GO:0018826">
    <property type="term" value="F:methionine gamma-lyase activity"/>
    <property type="evidence" value="ECO:0007669"/>
    <property type="project" value="UniProtKB-EC"/>
</dbReference>
<dbReference type="PIRSF" id="PIRSF001434">
    <property type="entry name" value="CGS"/>
    <property type="match status" value="1"/>
</dbReference>
<evidence type="ECO:0000256" key="2">
    <source>
        <dbReference type="ARBA" id="ARBA00022898"/>
    </source>
</evidence>
<dbReference type="InterPro" id="IPR015424">
    <property type="entry name" value="PyrdxlP-dep_Trfase"/>
</dbReference>
<dbReference type="KEGG" id="pgm:PGRAT_10550"/>
<dbReference type="SUPFAM" id="SSF53383">
    <property type="entry name" value="PLP-dependent transferases"/>
    <property type="match status" value="1"/>
</dbReference>
<name>A0A089M6L7_9BACL</name>
<sequence length="386" mass="42444">MSSSNDQHICLRMKEESGYIVSAAAPPIYETAPFFFNSYDHYSEAANDEKTHYVYSRGKNPTVQIVEEMLAGLEGGEACKCFASGMAAVSAALMCSLAAGDHVILVGHIYETTVSLIKYLTKFNISYTIVHSTSISSVAGALKPQTRVILMESPTSFTFDIVNIPEVAELAKSKGIRTIIDNSWATPLFLKPLEYGVDIVVHSASKYLGGHNDLVAGAVISSQHIMDRIYEEEYELIGGSLGPFEAWLLIRGLRTLPLRMDAHQKNGLAAARFLSEHPAVAKVNHPGLPSHPQHELASTQFKGYSGLFSFELKDSGYEEIRQMVNKLQLIRIGVSWGSAESQIISPNYGYNQQDLKKQHMPESLIRLAVGHEPAELLIQDLNNALS</sequence>
<dbReference type="STRING" id="189425.PGRAT_10550"/>
<comment type="cofactor">
    <cofactor evidence="1 8">
        <name>pyridoxal 5'-phosphate</name>
        <dbReference type="ChEBI" id="CHEBI:597326"/>
    </cofactor>
</comment>
<dbReference type="FunFam" id="3.40.640.10:FF:000046">
    <property type="entry name" value="Cystathionine gamma-lyase"/>
    <property type="match status" value="1"/>
</dbReference>
<accession>A0A089M6L7</accession>
<dbReference type="PANTHER" id="PTHR11808:SF80">
    <property type="entry name" value="CYSTATHIONINE GAMMA-LYASE"/>
    <property type="match status" value="1"/>
</dbReference>
<dbReference type="InterPro" id="IPR015421">
    <property type="entry name" value="PyrdxlP-dep_Trfase_major"/>
</dbReference>
<evidence type="ECO:0000256" key="1">
    <source>
        <dbReference type="ARBA" id="ARBA00001933"/>
    </source>
</evidence>
<dbReference type="Gene3D" id="3.90.1150.10">
    <property type="entry name" value="Aspartate Aminotransferase, domain 1"/>
    <property type="match status" value="1"/>
</dbReference>
<dbReference type="InterPro" id="IPR015422">
    <property type="entry name" value="PyrdxlP-dep_Trfase_small"/>
</dbReference>
<comment type="similarity">
    <text evidence="8">Belongs to the trans-sulfuration enzymes family.</text>
</comment>
<evidence type="ECO:0000256" key="6">
    <source>
        <dbReference type="ARBA" id="ARBA00052699"/>
    </source>
</evidence>
<dbReference type="AlphaFoldDB" id="A0A089M6L7"/>
<dbReference type="eggNOG" id="COG0626">
    <property type="taxonomic scope" value="Bacteria"/>
</dbReference>
<dbReference type="CDD" id="cd00614">
    <property type="entry name" value="CGS_like"/>
    <property type="match status" value="1"/>
</dbReference>
<dbReference type="InterPro" id="IPR000277">
    <property type="entry name" value="Cys/Met-Metab_PyrdxlP-dep_enz"/>
</dbReference>
<dbReference type="GO" id="GO:0030170">
    <property type="term" value="F:pyridoxal phosphate binding"/>
    <property type="evidence" value="ECO:0007669"/>
    <property type="project" value="InterPro"/>
</dbReference>